<accession>A0A378Q391</accession>
<dbReference type="Gene3D" id="3.30.1390.30">
    <property type="entry name" value="Penicillin-binding protein 2a, domain 3"/>
    <property type="match status" value="1"/>
</dbReference>
<keyword evidence="9 14" id="KW-0133">Cell shape</keyword>
<dbReference type="InterPro" id="IPR005311">
    <property type="entry name" value="PBP_dimer"/>
</dbReference>
<sequence>MKIPFKKSTFDQAAFNFQTATFKKNPFASDSQRDTVVFKRRVWVAALLILLGLSVLIARYAFLQIVNHEQYVTQADNNRIKLISAPPSRGAIYDRNGILLAENQPVFTAVISPDEIDDPERTLQLLAPIFALTPEDIEEAKKALKKSRNQPVTIKIGLSEQQVAQFSERRPFFRGVSIQSKLTRAYPYDDLFAHVIGYVGRISDADSKKLDKQLYAGTDLIGKTGIEKQYEDLLLGKPGYQSIETNAYGDVIRKLDTKPPVAGNDLYLSIDYGLQKKAHDLLDGRRGAVIAINPQTGEVLAFVSNPSYDPNPFVTGISSKDYKALRDDPDQPLYNRALQGLYPPGSTIKPFEGMGFLHYKIMTWDSTIFDPGYFSIPGDSHRFRDWKKSGHGTVNLHKSITESVDTYYYKTSYQLGIDKLHDWMTRFNFGKKTGIDLPGEKAGVYPSSQWKMDTYKKPWSPGETISVSIGQGYFIATPLQIANATAMLANGGQHLTPHLLRKTTGAVAYPIANRPDSRIEYNGSPQDWTRMQLAMEDTVKHGTARRVYTKEYRMGGKTGTAQVKSIAQGKRYNEAALDQRHWDHGWFESFAPVENPQIAIAVLVENGRHGGSVAPIAREMTDYWLLERQKNPILPPKPDELAKIRAEKLAAKLQAEQQAEQLAEQQAQAASTTASTPAPTLTATRNKQQQAAATSADASGD</sequence>
<keyword evidence="8 14" id="KW-0378">Hydrolase</keyword>
<feature type="domain" description="Penicillin-binding protein transpeptidase" evidence="16">
    <location>
        <begin position="287"/>
        <end position="620"/>
    </location>
</feature>
<evidence type="ECO:0000256" key="7">
    <source>
        <dbReference type="ARBA" id="ARBA00022692"/>
    </source>
</evidence>
<evidence type="ECO:0000313" key="19">
    <source>
        <dbReference type="Proteomes" id="UP000255193"/>
    </source>
</evidence>
<evidence type="ECO:0000259" key="17">
    <source>
        <dbReference type="Pfam" id="PF03717"/>
    </source>
</evidence>
<dbReference type="GO" id="GO:0008658">
    <property type="term" value="F:penicillin binding"/>
    <property type="evidence" value="ECO:0007669"/>
    <property type="project" value="UniProtKB-UniRule"/>
</dbReference>
<evidence type="ECO:0000256" key="12">
    <source>
        <dbReference type="ARBA" id="ARBA00023136"/>
    </source>
</evidence>
<comment type="catalytic activity">
    <reaction evidence="14">
        <text>Preferential cleavage: (Ac)2-L-Lys-D-Ala-|-D-Ala. Also transpeptidation of peptidyl-alanyl moieties that are N-acyl substituents of D-alanine.</text>
        <dbReference type="EC" id="3.4.16.4"/>
    </reaction>
</comment>
<dbReference type="GO" id="GO:0009252">
    <property type="term" value="P:peptidoglycan biosynthetic process"/>
    <property type="evidence" value="ECO:0007669"/>
    <property type="project" value="UniProtKB-UniRule"/>
</dbReference>
<dbReference type="InterPro" id="IPR012338">
    <property type="entry name" value="Beta-lactam/transpept-like"/>
</dbReference>
<keyword evidence="12 14" id="KW-0472">Membrane</keyword>
<evidence type="ECO:0000256" key="1">
    <source>
        <dbReference type="ARBA" id="ARBA00004167"/>
    </source>
</evidence>
<evidence type="ECO:0000256" key="9">
    <source>
        <dbReference type="ARBA" id="ARBA00022960"/>
    </source>
</evidence>
<keyword evidence="6 14" id="KW-0645">Protease</keyword>
<evidence type="ECO:0000256" key="3">
    <source>
        <dbReference type="ARBA" id="ARBA00022475"/>
    </source>
</evidence>
<evidence type="ECO:0000256" key="13">
    <source>
        <dbReference type="ARBA" id="ARBA00023316"/>
    </source>
</evidence>
<dbReference type="GO" id="GO:0009002">
    <property type="term" value="F:serine-type D-Ala-D-Ala carboxypeptidase activity"/>
    <property type="evidence" value="ECO:0007669"/>
    <property type="project" value="UniProtKB-UniRule"/>
</dbReference>
<dbReference type="InterPro" id="IPR050515">
    <property type="entry name" value="Beta-lactam/transpept"/>
</dbReference>
<comment type="subcellular location">
    <subcellularLocation>
        <location evidence="14">Cell inner membrane</location>
        <topology evidence="14">Single-pass membrane protein</topology>
    </subcellularLocation>
    <subcellularLocation>
        <location evidence="2">Cell membrane</location>
    </subcellularLocation>
    <subcellularLocation>
        <location evidence="1">Membrane</location>
        <topology evidence="1">Single-pass membrane protein</topology>
    </subcellularLocation>
</comment>
<dbReference type="GO" id="GO:0008360">
    <property type="term" value="P:regulation of cell shape"/>
    <property type="evidence" value="ECO:0007669"/>
    <property type="project" value="UniProtKB-KW"/>
</dbReference>
<keyword evidence="4 14" id="KW-0997">Cell inner membrane</keyword>
<feature type="region of interest" description="Disordered" evidence="15">
    <location>
        <begin position="657"/>
        <end position="701"/>
    </location>
</feature>
<keyword evidence="3 14" id="KW-1003">Cell membrane</keyword>
<gene>
    <name evidence="18" type="primary">ftsI_1</name>
    <name evidence="14" type="synonym">mrdA</name>
    <name evidence="18" type="ORF">NCTC11091_01065</name>
</gene>
<feature type="transmembrane region" description="Helical" evidence="14">
    <location>
        <begin position="42"/>
        <end position="62"/>
    </location>
</feature>
<evidence type="ECO:0000256" key="5">
    <source>
        <dbReference type="ARBA" id="ARBA00022645"/>
    </source>
</evidence>
<dbReference type="EMBL" id="UGQA01000001">
    <property type="protein sequence ID" value="STY95271.1"/>
    <property type="molecule type" value="Genomic_DNA"/>
</dbReference>
<evidence type="ECO:0000256" key="11">
    <source>
        <dbReference type="ARBA" id="ARBA00022989"/>
    </source>
</evidence>
<dbReference type="Gene3D" id="3.40.710.10">
    <property type="entry name" value="DD-peptidase/beta-lactamase superfamily"/>
    <property type="match status" value="1"/>
</dbReference>
<evidence type="ECO:0000313" key="18">
    <source>
        <dbReference type="EMBL" id="STY95271.1"/>
    </source>
</evidence>
<dbReference type="SUPFAM" id="SSF56601">
    <property type="entry name" value="beta-lactamase/transpeptidase-like"/>
    <property type="match status" value="1"/>
</dbReference>
<dbReference type="GO" id="GO:0071972">
    <property type="term" value="F:peptidoglycan L,D-transpeptidase activity"/>
    <property type="evidence" value="ECO:0007669"/>
    <property type="project" value="TreeGrafter"/>
</dbReference>
<dbReference type="GO" id="GO:0005886">
    <property type="term" value="C:plasma membrane"/>
    <property type="evidence" value="ECO:0007669"/>
    <property type="project" value="UniProtKB-SubCell"/>
</dbReference>
<evidence type="ECO:0000256" key="6">
    <source>
        <dbReference type="ARBA" id="ARBA00022670"/>
    </source>
</evidence>
<dbReference type="InterPro" id="IPR001460">
    <property type="entry name" value="PCN-bd_Tpept"/>
</dbReference>
<feature type="domain" description="Penicillin-binding protein dimerisation" evidence="17">
    <location>
        <begin position="86"/>
        <end position="255"/>
    </location>
</feature>
<reference evidence="18 19" key="1">
    <citation type="submission" date="2018-06" db="EMBL/GenBank/DDBJ databases">
        <authorList>
            <consortium name="Pathogen Informatics"/>
            <person name="Doyle S."/>
        </authorList>
    </citation>
    <scope>NUCLEOTIDE SEQUENCE [LARGE SCALE GENOMIC DNA]</scope>
    <source>
        <strain evidence="18 19">NCTC11091</strain>
    </source>
</reference>
<comment type="function">
    <text evidence="14">Catalyzes cross-linking of the peptidoglycan cell wall.</text>
</comment>
<keyword evidence="5 14" id="KW-0121">Carboxypeptidase</keyword>
<evidence type="ECO:0000256" key="2">
    <source>
        <dbReference type="ARBA" id="ARBA00004236"/>
    </source>
</evidence>
<feature type="active site" description="Acyl-ester intermediate" evidence="14">
    <location>
        <position position="346"/>
    </location>
</feature>
<keyword evidence="7 14" id="KW-0812">Transmembrane</keyword>
<comment type="pathway">
    <text evidence="14">Cell wall biogenesis; peptidoglycan biosynthesis.</text>
</comment>
<proteinExistence type="inferred from homology"/>
<dbReference type="PANTHER" id="PTHR30627">
    <property type="entry name" value="PEPTIDOGLYCAN D,D-TRANSPEPTIDASE"/>
    <property type="match status" value="1"/>
</dbReference>
<dbReference type="GO" id="GO:0071555">
    <property type="term" value="P:cell wall organization"/>
    <property type="evidence" value="ECO:0007669"/>
    <property type="project" value="UniProtKB-KW"/>
</dbReference>
<dbReference type="SUPFAM" id="SSF56519">
    <property type="entry name" value="Penicillin binding protein dimerisation domain"/>
    <property type="match status" value="1"/>
</dbReference>
<dbReference type="InterPro" id="IPR036138">
    <property type="entry name" value="PBP_dimer_sf"/>
</dbReference>
<dbReference type="InterPro" id="IPR017790">
    <property type="entry name" value="Penicillin-binding_protein_2"/>
</dbReference>
<comment type="caution">
    <text evidence="14">Lacks conserved residue(s) required for the propagation of feature annotation.</text>
</comment>
<dbReference type="PANTHER" id="PTHR30627:SF2">
    <property type="entry name" value="PEPTIDOGLYCAN D,D-TRANSPEPTIDASE MRDA"/>
    <property type="match status" value="1"/>
</dbReference>
<evidence type="ECO:0000256" key="14">
    <source>
        <dbReference type="HAMAP-Rule" id="MF_02081"/>
    </source>
</evidence>
<name>A0A378Q391_9GAMM</name>
<dbReference type="Pfam" id="PF03717">
    <property type="entry name" value="PBP_dimer"/>
    <property type="match status" value="1"/>
</dbReference>
<evidence type="ECO:0000259" key="16">
    <source>
        <dbReference type="Pfam" id="PF00905"/>
    </source>
</evidence>
<dbReference type="EC" id="3.4.16.4" evidence="14"/>
<organism evidence="18 19">
    <name type="scientific">Faucicola atlantae</name>
    <dbReference type="NCBI Taxonomy" id="34059"/>
    <lineage>
        <taxon>Bacteria</taxon>
        <taxon>Pseudomonadati</taxon>
        <taxon>Pseudomonadota</taxon>
        <taxon>Gammaproteobacteria</taxon>
        <taxon>Moraxellales</taxon>
        <taxon>Moraxellaceae</taxon>
        <taxon>Faucicola</taxon>
    </lineage>
</organism>
<dbReference type="UniPathway" id="UPA00219"/>
<dbReference type="Pfam" id="PF00905">
    <property type="entry name" value="Transpeptidase"/>
    <property type="match status" value="1"/>
</dbReference>
<feature type="compositionally biased region" description="Low complexity" evidence="15">
    <location>
        <begin position="657"/>
        <end position="693"/>
    </location>
</feature>
<dbReference type="GO" id="GO:0016757">
    <property type="term" value="F:glycosyltransferase activity"/>
    <property type="evidence" value="ECO:0007669"/>
    <property type="project" value="UniProtKB-KW"/>
</dbReference>
<evidence type="ECO:0000256" key="15">
    <source>
        <dbReference type="SAM" id="MobiDB-lite"/>
    </source>
</evidence>
<protein>
    <recommendedName>
        <fullName evidence="14">Peptidoglycan D,D-transpeptidase MrdA</fullName>
        <ecNumber evidence="14">3.4.16.4</ecNumber>
    </recommendedName>
    <alternativeName>
        <fullName evidence="14">Penicillin-binding protein 2</fullName>
        <shortName evidence="14">PBP-2</shortName>
    </alternativeName>
</protein>
<dbReference type="AlphaFoldDB" id="A0A378Q391"/>
<dbReference type="FunFam" id="3.40.710.10:FF:000024">
    <property type="entry name" value="Penicillin-binding protein 2"/>
    <property type="match status" value="1"/>
</dbReference>
<dbReference type="Gene3D" id="3.90.1310.10">
    <property type="entry name" value="Penicillin-binding protein 2a (Domain 2)"/>
    <property type="match status" value="1"/>
</dbReference>
<keyword evidence="18" id="KW-0328">Glycosyltransferase</keyword>
<keyword evidence="11 14" id="KW-1133">Transmembrane helix</keyword>
<evidence type="ECO:0000256" key="4">
    <source>
        <dbReference type="ARBA" id="ARBA00022519"/>
    </source>
</evidence>
<dbReference type="NCBIfam" id="TIGR03423">
    <property type="entry name" value="pbp2_mrdA"/>
    <property type="match status" value="1"/>
</dbReference>
<keyword evidence="18" id="KW-0808">Transferase</keyword>
<comment type="similarity">
    <text evidence="14">Belongs to the transpeptidase family. MrdA subfamily.</text>
</comment>
<dbReference type="GO" id="GO:0006508">
    <property type="term" value="P:proteolysis"/>
    <property type="evidence" value="ECO:0007669"/>
    <property type="project" value="UniProtKB-KW"/>
</dbReference>
<keyword evidence="10 14" id="KW-0573">Peptidoglycan synthesis</keyword>
<dbReference type="HAMAP" id="MF_02081">
    <property type="entry name" value="MrdA_transpept"/>
    <property type="match status" value="1"/>
</dbReference>
<evidence type="ECO:0000256" key="10">
    <source>
        <dbReference type="ARBA" id="ARBA00022984"/>
    </source>
</evidence>
<evidence type="ECO:0000256" key="8">
    <source>
        <dbReference type="ARBA" id="ARBA00022801"/>
    </source>
</evidence>
<keyword evidence="13 14" id="KW-0961">Cell wall biogenesis/degradation</keyword>
<dbReference type="Proteomes" id="UP000255193">
    <property type="component" value="Unassembled WGS sequence"/>
</dbReference>